<dbReference type="EMBL" id="JADIMZ010000100">
    <property type="protein sequence ID" value="MBO8432945.1"/>
    <property type="molecule type" value="Genomic_DNA"/>
</dbReference>
<dbReference type="SUPFAM" id="SSF52540">
    <property type="entry name" value="P-loop containing nucleoside triphosphate hydrolases"/>
    <property type="match status" value="1"/>
</dbReference>
<reference evidence="1" key="2">
    <citation type="journal article" date="2021" name="PeerJ">
        <title>Extensive microbial diversity within the chicken gut microbiome revealed by metagenomics and culture.</title>
        <authorList>
            <person name="Gilroy R."/>
            <person name="Ravi A."/>
            <person name="Getino M."/>
            <person name="Pursley I."/>
            <person name="Horton D.L."/>
            <person name="Alikhan N.F."/>
            <person name="Baker D."/>
            <person name="Gharbi K."/>
            <person name="Hall N."/>
            <person name="Watson M."/>
            <person name="Adriaenssens E.M."/>
            <person name="Foster-Nyarko E."/>
            <person name="Jarju S."/>
            <person name="Secka A."/>
            <person name="Antonio M."/>
            <person name="Oren A."/>
            <person name="Chaudhuri R.R."/>
            <person name="La Ragione R."/>
            <person name="Hildebrand F."/>
            <person name="Pallen M.J."/>
        </authorList>
    </citation>
    <scope>NUCLEOTIDE SEQUENCE</scope>
    <source>
        <strain evidence="1">2889</strain>
    </source>
</reference>
<dbReference type="AlphaFoldDB" id="A0A9D9DTZ7"/>
<evidence type="ECO:0000313" key="1">
    <source>
        <dbReference type="EMBL" id="MBO8432945.1"/>
    </source>
</evidence>
<accession>A0A9D9DTZ7</accession>
<proteinExistence type="predicted"/>
<protein>
    <submittedName>
        <fullName evidence="1">Uncharacterized protein</fullName>
    </submittedName>
</protein>
<sequence length="477" mass="54621">MKDSVESIFRDIRLNAEKISSTITGKVEGIGLDVVERAREIASTVRGKVEEISITVKVTAMAKEVKNEQVEPHKVIMLGGRRAGKSSVLACIVDQLANKTPGDICSVIQTDQGHVFYDNDGKAYCLPPLYEKKIEIKDFLGKIKLPNALFVVDMKATTDKGSYYLQIRTGESATMKLEFVDVPGESMESVRREGNHIGPNPEREELQKQVQESDIFIITIDTPFLMEAGEGVNLVYNRIQEITDIMGNLIINREDSWDKKFVLFCPVKCEKWLKEGKGEMIADKVCRVYRNLINTWVKHPNVAMWIMPVETAGGIEFSKFMDAKRVFKSKEDGYGESCSVNPLTGTIIYRDGRIEKGKNDYVFEDDLRWQQSFHSPIPIPLAWYRSTGEGYSPRLCEQPVYRFLCFLAEKEELINQEKLKKDQDVKRWKRFLRYLRNYRSPFGDYAEEFKALGDKIRQGNLIKESGDGFRKLTEIIK</sequence>
<organism evidence="1 2">
    <name type="scientific">Candidatus Pullibacteroides excrementavium</name>
    <dbReference type="NCBI Taxonomy" id="2840905"/>
    <lineage>
        <taxon>Bacteria</taxon>
        <taxon>Pseudomonadati</taxon>
        <taxon>Bacteroidota</taxon>
        <taxon>Bacteroidia</taxon>
        <taxon>Bacteroidales</taxon>
        <taxon>Candidatus Pullibacteroides</taxon>
    </lineage>
</organism>
<dbReference type="Proteomes" id="UP000823612">
    <property type="component" value="Unassembled WGS sequence"/>
</dbReference>
<dbReference type="InterPro" id="IPR027417">
    <property type="entry name" value="P-loop_NTPase"/>
</dbReference>
<gene>
    <name evidence="1" type="ORF">IAB08_06605</name>
</gene>
<reference evidence="1" key="1">
    <citation type="submission" date="2020-10" db="EMBL/GenBank/DDBJ databases">
        <authorList>
            <person name="Gilroy R."/>
        </authorList>
    </citation>
    <scope>NUCLEOTIDE SEQUENCE</scope>
    <source>
        <strain evidence="1">2889</strain>
    </source>
</reference>
<name>A0A9D9DTZ7_9BACT</name>
<evidence type="ECO:0000313" key="2">
    <source>
        <dbReference type="Proteomes" id="UP000823612"/>
    </source>
</evidence>
<comment type="caution">
    <text evidence="1">The sequence shown here is derived from an EMBL/GenBank/DDBJ whole genome shotgun (WGS) entry which is preliminary data.</text>
</comment>